<reference evidence="1" key="1">
    <citation type="journal article" date="2019" name="Microbiol. Resour. Announc.">
        <title>Draft Genomic Sequences of Streptomyces misionensis and Streptomyces albidoflavus, bacteria applied for phytopathogen biocontrol.</title>
        <authorList>
            <person name="Pylro V."/>
            <person name="Dias A."/>
            <person name="Andreote F."/>
            <person name="Varani A."/>
            <person name="Andreote C."/>
            <person name="Bernardo E."/>
            <person name="Martins T."/>
        </authorList>
    </citation>
    <scope>NUCLEOTIDE SEQUENCE [LARGE SCALE GENOMIC DNA]</scope>
    <source>
        <strain evidence="1">66</strain>
    </source>
</reference>
<gene>
    <name evidence="1" type="ORF">FRZ03_09780</name>
</gene>
<sequence length="62" mass="6700">MSDEAAPDLTWEEIADCWRLDELVEGRLRPSTSDDVLPLMTIGALSSRQPLDEAGGGMPSTP</sequence>
<dbReference type="AlphaFoldDB" id="A0A5C6JZS0"/>
<comment type="caution">
    <text evidence="1">The sequence shown here is derived from an EMBL/GenBank/DDBJ whole genome shotgun (WGS) entry which is preliminary data.</text>
</comment>
<dbReference type="RefSeq" id="WP_146464766.1">
    <property type="nucleotide sequence ID" value="NZ_VOGW01000054.1"/>
</dbReference>
<organism evidence="1 2">
    <name type="scientific">Streptomyces misionensis</name>
    <dbReference type="NCBI Taxonomy" id="67331"/>
    <lineage>
        <taxon>Bacteria</taxon>
        <taxon>Bacillati</taxon>
        <taxon>Actinomycetota</taxon>
        <taxon>Actinomycetes</taxon>
        <taxon>Kitasatosporales</taxon>
        <taxon>Streptomycetaceae</taxon>
        <taxon>Streptomyces</taxon>
    </lineage>
</organism>
<dbReference type="EMBL" id="VOGW01000054">
    <property type="protein sequence ID" value="TWV53563.1"/>
    <property type="molecule type" value="Genomic_DNA"/>
</dbReference>
<protein>
    <submittedName>
        <fullName evidence="1">Uncharacterized protein</fullName>
    </submittedName>
</protein>
<evidence type="ECO:0000313" key="2">
    <source>
        <dbReference type="Proteomes" id="UP000320481"/>
    </source>
</evidence>
<proteinExistence type="predicted"/>
<keyword evidence="2" id="KW-1185">Reference proteome</keyword>
<name>A0A5C6JZS0_9ACTN</name>
<dbReference type="Proteomes" id="UP000320481">
    <property type="component" value="Unassembled WGS sequence"/>
</dbReference>
<evidence type="ECO:0000313" key="1">
    <source>
        <dbReference type="EMBL" id="TWV53563.1"/>
    </source>
</evidence>
<accession>A0A5C6JZS0</accession>